<feature type="compositionally biased region" description="Polar residues" evidence="1">
    <location>
        <begin position="155"/>
        <end position="175"/>
    </location>
</feature>
<feature type="region of interest" description="Disordered" evidence="1">
    <location>
        <begin position="143"/>
        <end position="291"/>
    </location>
</feature>
<reference evidence="2 3" key="1">
    <citation type="submission" date="2023-08" db="EMBL/GenBank/DDBJ databases">
        <title>Black Yeasts Isolated from many extreme environments.</title>
        <authorList>
            <person name="Coleine C."/>
            <person name="Stajich J.E."/>
            <person name="Selbmann L."/>
        </authorList>
    </citation>
    <scope>NUCLEOTIDE SEQUENCE [LARGE SCALE GENOMIC DNA]</scope>
    <source>
        <strain evidence="2 3">CCFEE 5935</strain>
    </source>
</reference>
<dbReference type="RefSeq" id="XP_064663648.1">
    <property type="nucleotide sequence ID" value="XM_064797414.1"/>
</dbReference>
<feature type="region of interest" description="Disordered" evidence="1">
    <location>
        <begin position="97"/>
        <end position="117"/>
    </location>
</feature>
<accession>A0AAV9PRP3</accession>
<sequence length="291" mass="31515">MSQQPDRPSPRPERAQDPMGQMGSAKAPGLANPPDVDNAPPALPLPDPKRQRDRPLAFNPDQHANSALKELDRKMLKGDSCVAEPASELRVGLCVSESDRRHQSNDNNTIRMPPSNPCGPCKETFGKDIQQCSYEYPNCTNYAGLPHDDHEYGKQSESAYGPQCSTPRSPQTASVWTGYAPGHRSSPRPESSASVAPRGRQAAAGTQGQQRQGYGQAPPASNRPIILPPPTPTFPPPPPPKPPLDPEMEPAVRSKDPSTNPAEPADQNASSRLRDLNSRMLRNDGKGFKKS</sequence>
<keyword evidence="3" id="KW-1185">Reference proteome</keyword>
<dbReference type="EMBL" id="JAVRRT010000001">
    <property type="protein sequence ID" value="KAK5175010.1"/>
    <property type="molecule type" value="Genomic_DNA"/>
</dbReference>
<dbReference type="Proteomes" id="UP001337655">
    <property type="component" value="Unassembled WGS sequence"/>
</dbReference>
<evidence type="ECO:0000256" key="1">
    <source>
        <dbReference type="SAM" id="MobiDB-lite"/>
    </source>
</evidence>
<feature type="compositionally biased region" description="Basic and acidic residues" evidence="1">
    <location>
        <begin position="272"/>
        <end position="291"/>
    </location>
</feature>
<proteinExistence type="predicted"/>
<dbReference type="AlphaFoldDB" id="A0AAV9PRP3"/>
<evidence type="ECO:0000313" key="3">
    <source>
        <dbReference type="Proteomes" id="UP001337655"/>
    </source>
</evidence>
<feature type="compositionally biased region" description="Polar residues" evidence="1">
    <location>
        <begin position="257"/>
        <end position="271"/>
    </location>
</feature>
<comment type="caution">
    <text evidence="2">The sequence shown here is derived from an EMBL/GenBank/DDBJ whole genome shotgun (WGS) entry which is preliminary data.</text>
</comment>
<organism evidence="2 3">
    <name type="scientific">Saxophila tyrrhenica</name>
    <dbReference type="NCBI Taxonomy" id="1690608"/>
    <lineage>
        <taxon>Eukaryota</taxon>
        <taxon>Fungi</taxon>
        <taxon>Dikarya</taxon>
        <taxon>Ascomycota</taxon>
        <taxon>Pezizomycotina</taxon>
        <taxon>Dothideomycetes</taxon>
        <taxon>Dothideomycetidae</taxon>
        <taxon>Mycosphaerellales</taxon>
        <taxon>Extremaceae</taxon>
        <taxon>Saxophila</taxon>
    </lineage>
</organism>
<dbReference type="GeneID" id="89921498"/>
<feature type="region of interest" description="Disordered" evidence="1">
    <location>
        <begin position="1"/>
        <end position="69"/>
    </location>
</feature>
<evidence type="ECO:0000313" key="2">
    <source>
        <dbReference type="EMBL" id="KAK5175010.1"/>
    </source>
</evidence>
<feature type="compositionally biased region" description="Low complexity" evidence="1">
    <location>
        <begin position="196"/>
        <end position="220"/>
    </location>
</feature>
<name>A0AAV9PRP3_9PEZI</name>
<protein>
    <submittedName>
        <fullName evidence="2">Uncharacterized protein</fullName>
    </submittedName>
</protein>
<feature type="compositionally biased region" description="Low complexity" evidence="1">
    <location>
        <begin position="30"/>
        <end position="40"/>
    </location>
</feature>
<gene>
    <name evidence="2" type="ORF">LTR77_000146</name>
</gene>
<feature type="compositionally biased region" description="Pro residues" evidence="1">
    <location>
        <begin position="226"/>
        <end position="245"/>
    </location>
</feature>